<sequence length="35" mass="3536">MSAQRGAEGGSRIGSVCERIIGSGCVNRACKGVEP</sequence>
<evidence type="ECO:0000313" key="2">
    <source>
        <dbReference type="Proteomes" id="UP000694460"/>
    </source>
</evidence>
<accession>A0ABS5A0F8</accession>
<dbReference type="EMBL" id="JAGIOP010000002">
    <property type="protein sequence ID" value="MBP2455170.1"/>
    <property type="molecule type" value="Genomic_DNA"/>
</dbReference>
<gene>
    <name evidence="1" type="ORF">JOF57_005083</name>
</gene>
<dbReference type="Proteomes" id="UP000694460">
    <property type="component" value="Unassembled WGS sequence"/>
</dbReference>
<keyword evidence="2" id="KW-1185">Reference proteome</keyword>
<proteinExistence type="predicted"/>
<protein>
    <submittedName>
        <fullName evidence="1">Uncharacterized protein</fullName>
    </submittedName>
</protein>
<organism evidence="1 2">
    <name type="scientific">Mycolicibacterium lutetiense</name>
    <dbReference type="NCBI Taxonomy" id="1641992"/>
    <lineage>
        <taxon>Bacteria</taxon>
        <taxon>Bacillati</taxon>
        <taxon>Actinomycetota</taxon>
        <taxon>Actinomycetes</taxon>
        <taxon>Mycobacteriales</taxon>
        <taxon>Mycobacteriaceae</taxon>
        <taxon>Mycolicibacterium</taxon>
    </lineage>
</organism>
<reference evidence="1 2" key="1">
    <citation type="submission" date="2021-03" db="EMBL/GenBank/DDBJ databases">
        <title>Sequencing the genomes of 1000 actinobacteria strains.</title>
        <authorList>
            <person name="Klenk H.-P."/>
        </authorList>
    </citation>
    <scope>NUCLEOTIDE SEQUENCE [LARGE SCALE GENOMIC DNA]</scope>
    <source>
        <strain evidence="1 2">DSM 46713</strain>
    </source>
</reference>
<comment type="caution">
    <text evidence="1">The sequence shown here is derived from an EMBL/GenBank/DDBJ whole genome shotgun (WGS) entry which is preliminary data.</text>
</comment>
<evidence type="ECO:0000313" key="1">
    <source>
        <dbReference type="EMBL" id="MBP2455170.1"/>
    </source>
</evidence>
<name>A0ABS5A0F8_9MYCO</name>